<evidence type="ECO:0000313" key="7">
    <source>
        <dbReference type="EMBL" id="VDZ53859.1"/>
    </source>
</evidence>
<dbReference type="SUPFAM" id="SSF47741">
    <property type="entry name" value="CO dehydrogenase ISP C-domain like"/>
    <property type="match status" value="1"/>
</dbReference>
<dbReference type="Pfam" id="PF00111">
    <property type="entry name" value="Fer2"/>
    <property type="match status" value="1"/>
</dbReference>
<organism evidence="7 8">
    <name type="scientific">Serratia odorifera</name>
    <dbReference type="NCBI Taxonomy" id="618"/>
    <lineage>
        <taxon>Bacteria</taxon>
        <taxon>Pseudomonadati</taxon>
        <taxon>Pseudomonadota</taxon>
        <taxon>Gammaproteobacteria</taxon>
        <taxon>Enterobacterales</taxon>
        <taxon>Yersiniaceae</taxon>
        <taxon>Serratia</taxon>
    </lineage>
</organism>
<dbReference type="InterPro" id="IPR002888">
    <property type="entry name" value="2Fe-2S-bd"/>
</dbReference>
<keyword evidence="2" id="KW-0479">Metal-binding</keyword>
<dbReference type="Proteomes" id="UP000281391">
    <property type="component" value="Chromosome"/>
</dbReference>
<dbReference type="PANTHER" id="PTHR44379">
    <property type="entry name" value="OXIDOREDUCTASE WITH IRON-SULFUR SUBUNIT"/>
    <property type="match status" value="1"/>
</dbReference>
<dbReference type="InterPro" id="IPR006058">
    <property type="entry name" value="2Fe2S_fd_BS"/>
</dbReference>
<evidence type="ECO:0000256" key="2">
    <source>
        <dbReference type="ARBA" id="ARBA00022723"/>
    </source>
</evidence>
<dbReference type="KEGG" id="sof:NCTC11214_01216"/>
<evidence type="ECO:0000259" key="6">
    <source>
        <dbReference type="PROSITE" id="PS51085"/>
    </source>
</evidence>
<dbReference type="AlphaFoldDB" id="A0A447KN00"/>
<reference evidence="7 8" key="1">
    <citation type="submission" date="2018-12" db="EMBL/GenBank/DDBJ databases">
        <authorList>
            <consortium name="Pathogen Informatics"/>
        </authorList>
    </citation>
    <scope>NUCLEOTIDE SEQUENCE [LARGE SCALE GENOMIC DNA]</scope>
    <source>
        <strain evidence="7 8">NCTC11214</strain>
    </source>
</reference>
<evidence type="ECO:0000313" key="8">
    <source>
        <dbReference type="Proteomes" id="UP000281391"/>
    </source>
</evidence>
<dbReference type="Pfam" id="PF01799">
    <property type="entry name" value="Fer2_2"/>
    <property type="match status" value="1"/>
</dbReference>
<evidence type="ECO:0000256" key="4">
    <source>
        <dbReference type="ARBA" id="ARBA00023004"/>
    </source>
</evidence>
<dbReference type="InterPro" id="IPR001041">
    <property type="entry name" value="2Fe-2S_ferredoxin-type"/>
</dbReference>
<accession>A0A447KN00</accession>
<keyword evidence="5" id="KW-0411">Iron-sulfur</keyword>
<keyword evidence="3 7" id="KW-0560">Oxidoreductase</keyword>
<dbReference type="PROSITE" id="PS51085">
    <property type="entry name" value="2FE2S_FER_2"/>
    <property type="match status" value="1"/>
</dbReference>
<dbReference type="CDD" id="cd00207">
    <property type="entry name" value="fer2"/>
    <property type="match status" value="1"/>
</dbReference>
<dbReference type="InterPro" id="IPR051452">
    <property type="entry name" value="Diverse_Oxidoreductases"/>
</dbReference>
<keyword evidence="1" id="KW-0001">2Fe-2S</keyword>
<keyword evidence="4" id="KW-0408">Iron</keyword>
<dbReference type="GO" id="GO:0047121">
    <property type="term" value="F:isoquinoline 1-oxidoreductase activity"/>
    <property type="evidence" value="ECO:0007669"/>
    <property type="project" value="UniProtKB-EC"/>
</dbReference>
<gene>
    <name evidence="7" type="primary">iorA_1</name>
    <name evidence="7" type="ORF">NCTC11214_01216</name>
</gene>
<dbReference type="Gene3D" id="1.10.150.120">
    <property type="entry name" value="[2Fe-2S]-binding domain"/>
    <property type="match status" value="1"/>
</dbReference>
<dbReference type="SUPFAM" id="SSF54292">
    <property type="entry name" value="2Fe-2S ferredoxin-like"/>
    <property type="match status" value="1"/>
</dbReference>
<dbReference type="GO" id="GO:0051537">
    <property type="term" value="F:2 iron, 2 sulfur cluster binding"/>
    <property type="evidence" value="ECO:0007669"/>
    <property type="project" value="UniProtKB-KW"/>
</dbReference>
<protein>
    <submittedName>
        <fullName evidence="7">Isoquinoline 1-oxidoreductase subunit alpha</fullName>
        <ecNumber evidence="7">1.3.99.16</ecNumber>
    </submittedName>
</protein>
<dbReference type="GO" id="GO:0046872">
    <property type="term" value="F:metal ion binding"/>
    <property type="evidence" value="ECO:0007669"/>
    <property type="project" value="UniProtKB-KW"/>
</dbReference>
<dbReference type="PROSITE" id="PS00197">
    <property type="entry name" value="2FE2S_FER_1"/>
    <property type="match status" value="1"/>
</dbReference>
<dbReference type="InterPro" id="IPR036010">
    <property type="entry name" value="2Fe-2S_ferredoxin-like_sf"/>
</dbReference>
<dbReference type="EC" id="1.3.99.16" evidence="7"/>
<dbReference type="Gene3D" id="3.10.20.30">
    <property type="match status" value="1"/>
</dbReference>
<dbReference type="PANTHER" id="PTHR44379:SF2">
    <property type="entry name" value="BLR6218 PROTEIN"/>
    <property type="match status" value="1"/>
</dbReference>
<name>A0A447KN00_SEROD</name>
<sequence length="202" mass="21093">MKLQINETSYEVDAEADTPLLWVIRDDLGLTGTKYGCGLAQCGACTVLVDGVAVRSCVTPIEGVAGRAITTIEAIETDEVGKRLVQAWISHQVPQCGYCQSGQVMAAAALLKQTPHPSDEQIAAAMINLCRCGTYNAINAAVHEAATAVTTPDSAVGRGAEQTWTPTHSGAAVATSALALAGNDVFHRQPQSVRANDEESGV</sequence>
<proteinExistence type="predicted"/>
<dbReference type="EMBL" id="LR134117">
    <property type="protein sequence ID" value="VDZ53859.1"/>
    <property type="molecule type" value="Genomic_DNA"/>
</dbReference>
<evidence type="ECO:0000256" key="1">
    <source>
        <dbReference type="ARBA" id="ARBA00022714"/>
    </source>
</evidence>
<feature type="domain" description="2Fe-2S ferredoxin-type" evidence="6">
    <location>
        <begin position="1"/>
        <end position="75"/>
    </location>
</feature>
<evidence type="ECO:0000256" key="5">
    <source>
        <dbReference type="ARBA" id="ARBA00023014"/>
    </source>
</evidence>
<dbReference type="InterPro" id="IPR012675">
    <property type="entry name" value="Beta-grasp_dom_sf"/>
</dbReference>
<evidence type="ECO:0000256" key="3">
    <source>
        <dbReference type="ARBA" id="ARBA00023002"/>
    </source>
</evidence>
<dbReference type="InterPro" id="IPR036884">
    <property type="entry name" value="2Fe-2S-bd_dom_sf"/>
</dbReference>